<dbReference type="Proteomes" id="UP001280121">
    <property type="component" value="Unassembled WGS sequence"/>
</dbReference>
<evidence type="ECO:0000313" key="1">
    <source>
        <dbReference type="EMBL" id="KAK2657902.1"/>
    </source>
</evidence>
<reference evidence="1" key="1">
    <citation type="journal article" date="2023" name="Plant J.">
        <title>Genome sequences and population genomics provide insights into the demographic history, inbreeding, and mutation load of two 'living fossil' tree species of Dipteronia.</title>
        <authorList>
            <person name="Feng Y."/>
            <person name="Comes H.P."/>
            <person name="Chen J."/>
            <person name="Zhu S."/>
            <person name="Lu R."/>
            <person name="Zhang X."/>
            <person name="Li P."/>
            <person name="Qiu J."/>
            <person name="Olsen K.M."/>
            <person name="Qiu Y."/>
        </authorList>
    </citation>
    <scope>NUCLEOTIDE SEQUENCE</scope>
    <source>
        <strain evidence="1">KIB01</strain>
    </source>
</reference>
<organism evidence="1 2">
    <name type="scientific">Dipteronia dyeriana</name>
    <dbReference type="NCBI Taxonomy" id="168575"/>
    <lineage>
        <taxon>Eukaryota</taxon>
        <taxon>Viridiplantae</taxon>
        <taxon>Streptophyta</taxon>
        <taxon>Embryophyta</taxon>
        <taxon>Tracheophyta</taxon>
        <taxon>Spermatophyta</taxon>
        <taxon>Magnoliopsida</taxon>
        <taxon>eudicotyledons</taxon>
        <taxon>Gunneridae</taxon>
        <taxon>Pentapetalae</taxon>
        <taxon>rosids</taxon>
        <taxon>malvids</taxon>
        <taxon>Sapindales</taxon>
        <taxon>Sapindaceae</taxon>
        <taxon>Hippocastanoideae</taxon>
        <taxon>Acereae</taxon>
        <taxon>Dipteronia</taxon>
    </lineage>
</organism>
<comment type="caution">
    <text evidence="1">The sequence shown here is derived from an EMBL/GenBank/DDBJ whole genome shotgun (WGS) entry which is preliminary data.</text>
</comment>
<proteinExistence type="predicted"/>
<name>A0AAD9XEP4_9ROSI</name>
<evidence type="ECO:0000313" key="2">
    <source>
        <dbReference type="Proteomes" id="UP001280121"/>
    </source>
</evidence>
<protein>
    <submittedName>
        <fullName evidence="1">Uncharacterized protein</fullName>
    </submittedName>
</protein>
<sequence>MAAKEVHYAKNYSSLESQYALCLPLRMIMHNRTDWLKVQEKLPTFYTNSHADFKHPKPLWQNPDFFIKLPFKLNEDVNPSKASHSRISPTDLQLANCNLSSS</sequence>
<keyword evidence="2" id="KW-1185">Reference proteome</keyword>
<dbReference type="EMBL" id="JANJYI010000003">
    <property type="protein sequence ID" value="KAK2657902.1"/>
    <property type="molecule type" value="Genomic_DNA"/>
</dbReference>
<accession>A0AAD9XEP4</accession>
<dbReference type="AlphaFoldDB" id="A0AAD9XEP4"/>
<gene>
    <name evidence="1" type="ORF">Ddye_010954</name>
</gene>